<dbReference type="InterPro" id="IPR051533">
    <property type="entry name" value="WaaL-like"/>
</dbReference>
<gene>
    <name evidence="7" type="ORF">MNR06_04765</name>
</gene>
<name>A0ABY4CJ43_9BACT</name>
<keyword evidence="7" id="KW-0328">Glycosyltransferase</keyword>
<evidence type="ECO:0000313" key="8">
    <source>
        <dbReference type="Proteomes" id="UP000830116"/>
    </source>
</evidence>
<evidence type="ECO:0000256" key="2">
    <source>
        <dbReference type="ARBA" id="ARBA00022692"/>
    </source>
</evidence>
<feature type="domain" description="O-antigen ligase-related" evidence="6">
    <location>
        <begin position="136"/>
        <end position="279"/>
    </location>
</feature>
<dbReference type="Proteomes" id="UP000830116">
    <property type="component" value="Chromosome"/>
</dbReference>
<comment type="subcellular location">
    <subcellularLocation>
        <location evidence="1">Membrane</location>
        <topology evidence="1">Multi-pass membrane protein</topology>
    </subcellularLocation>
</comment>
<dbReference type="Pfam" id="PF04932">
    <property type="entry name" value="Wzy_C"/>
    <property type="match status" value="1"/>
</dbReference>
<dbReference type="PANTHER" id="PTHR37422">
    <property type="entry name" value="TEICHURONIC ACID BIOSYNTHESIS PROTEIN TUAE"/>
    <property type="match status" value="1"/>
</dbReference>
<evidence type="ECO:0000313" key="7">
    <source>
        <dbReference type="EMBL" id="UOF02260.1"/>
    </source>
</evidence>
<proteinExistence type="predicted"/>
<keyword evidence="7" id="KW-0436">Ligase</keyword>
<keyword evidence="8" id="KW-1185">Reference proteome</keyword>
<keyword evidence="3 5" id="KW-1133">Transmembrane helix</keyword>
<protein>
    <submittedName>
        <fullName evidence="7">O-antigen ligase family protein</fullName>
    </submittedName>
</protein>
<dbReference type="GO" id="GO:0016757">
    <property type="term" value="F:glycosyltransferase activity"/>
    <property type="evidence" value="ECO:0007669"/>
    <property type="project" value="UniProtKB-KW"/>
</dbReference>
<dbReference type="InterPro" id="IPR007016">
    <property type="entry name" value="O-antigen_ligase-rel_domated"/>
</dbReference>
<feature type="transmembrane region" description="Helical" evidence="5">
    <location>
        <begin position="57"/>
        <end position="80"/>
    </location>
</feature>
<evidence type="ECO:0000259" key="6">
    <source>
        <dbReference type="Pfam" id="PF04932"/>
    </source>
</evidence>
<sequence length="348" mass="39050">MGYAAVTLLSSLVNLGHLQEASKSFGSAKYPIIAVISIFPLAVLLKNQKYHDRLKWPIFIFIASIFAAFIYSMIRIHLGFDLKYWTAGDYGKRIGGFTDVMRYGYGTAIVILAILPLVLRKRTDILRVSWVTAGLTVVVAVAGVYFSYTRGAMLGLLFGIPFSLFFFKKNLAKVLLAGSILLVAGILAVVLSGGSEKSRFLMSADNSSNTIRVSQFEAAWKLFLENPILGAGPNQFKFQVERVKKQYDIAHPEFKNEHSHNIFLEILANTGILGFVFFVGWLLLWAKEVYRGTEFEKQVFLPVILFVFIAGQFEMIMMAQTATIIYFIYALKIASENIKFGLIEKTRN</sequence>
<evidence type="ECO:0000256" key="5">
    <source>
        <dbReference type="SAM" id="Phobius"/>
    </source>
</evidence>
<dbReference type="RefSeq" id="WP_243539260.1">
    <property type="nucleotide sequence ID" value="NZ_CP093442.1"/>
</dbReference>
<evidence type="ECO:0000256" key="4">
    <source>
        <dbReference type="ARBA" id="ARBA00023136"/>
    </source>
</evidence>
<keyword evidence="2 5" id="KW-0812">Transmembrane</keyword>
<dbReference type="PANTHER" id="PTHR37422:SF13">
    <property type="entry name" value="LIPOPOLYSACCHARIDE BIOSYNTHESIS PROTEIN PA4999-RELATED"/>
    <property type="match status" value="1"/>
</dbReference>
<feature type="transmembrane region" description="Helical" evidence="5">
    <location>
        <begin position="262"/>
        <end position="286"/>
    </location>
</feature>
<feature type="transmembrane region" description="Helical" evidence="5">
    <location>
        <begin position="126"/>
        <end position="145"/>
    </location>
</feature>
<organism evidence="7 8">
    <name type="scientific">Bdellovibrio reynosensis</name>
    <dbReference type="NCBI Taxonomy" id="2835041"/>
    <lineage>
        <taxon>Bacteria</taxon>
        <taxon>Pseudomonadati</taxon>
        <taxon>Bdellovibrionota</taxon>
        <taxon>Bdellovibrionia</taxon>
        <taxon>Bdellovibrionales</taxon>
        <taxon>Pseudobdellovibrionaceae</taxon>
        <taxon>Bdellovibrio</taxon>
    </lineage>
</organism>
<reference evidence="7" key="1">
    <citation type="submission" date="2022-03" db="EMBL/GenBank/DDBJ databases">
        <title>Genome Identification and Characterization of new species Bdellovibrio reynosense LBG001 sp. nov. from a Mexico soil sample.</title>
        <authorList>
            <person name="Camilli A."/>
            <person name="Ajao Y."/>
            <person name="Guo X."/>
        </authorList>
    </citation>
    <scope>NUCLEOTIDE SEQUENCE</scope>
    <source>
        <strain evidence="7">LBG001</strain>
    </source>
</reference>
<keyword evidence="7" id="KW-0808">Transferase</keyword>
<accession>A0ABY4CJ43</accession>
<feature type="transmembrane region" description="Helical" evidence="5">
    <location>
        <begin position="298"/>
        <end position="329"/>
    </location>
</feature>
<evidence type="ECO:0000256" key="1">
    <source>
        <dbReference type="ARBA" id="ARBA00004141"/>
    </source>
</evidence>
<evidence type="ECO:0000256" key="3">
    <source>
        <dbReference type="ARBA" id="ARBA00022989"/>
    </source>
</evidence>
<dbReference type="EMBL" id="CP093442">
    <property type="protein sequence ID" value="UOF02260.1"/>
    <property type="molecule type" value="Genomic_DNA"/>
</dbReference>
<dbReference type="GO" id="GO:0016874">
    <property type="term" value="F:ligase activity"/>
    <property type="evidence" value="ECO:0007669"/>
    <property type="project" value="UniProtKB-KW"/>
</dbReference>
<keyword evidence="4 5" id="KW-0472">Membrane</keyword>
<feature type="transmembrane region" description="Helical" evidence="5">
    <location>
        <begin position="100"/>
        <end position="119"/>
    </location>
</feature>
<feature type="transmembrane region" description="Helical" evidence="5">
    <location>
        <begin position="174"/>
        <end position="193"/>
    </location>
</feature>
<feature type="transmembrane region" description="Helical" evidence="5">
    <location>
        <begin position="28"/>
        <end position="45"/>
    </location>
</feature>